<evidence type="ECO:0000256" key="1">
    <source>
        <dbReference type="SAM" id="MobiDB-lite"/>
    </source>
</evidence>
<dbReference type="AlphaFoldDB" id="A0A922MFX5"/>
<organism evidence="2 3">
    <name type="scientific">Spodoptera exigua</name>
    <name type="common">Beet armyworm</name>
    <name type="synonym">Noctua fulgens</name>
    <dbReference type="NCBI Taxonomy" id="7107"/>
    <lineage>
        <taxon>Eukaryota</taxon>
        <taxon>Metazoa</taxon>
        <taxon>Ecdysozoa</taxon>
        <taxon>Arthropoda</taxon>
        <taxon>Hexapoda</taxon>
        <taxon>Insecta</taxon>
        <taxon>Pterygota</taxon>
        <taxon>Neoptera</taxon>
        <taxon>Endopterygota</taxon>
        <taxon>Lepidoptera</taxon>
        <taxon>Glossata</taxon>
        <taxon>Ditrysia</taxon>
        <taxon>Noctuoidea</taxon>
        <taxon>Noctuidae</taxon>
        <taxon>Amphipyrinae</taxon>
        <taxon>Spodoptera</taxon>
    </lineage>
</organism>
<accession>A0A922MFX5</accession>
<name>A0A922MFX5_SPOEX</name>
<dbReference type="Proteomes" id="UP000814243">
    <property type="component" value="Unassembled WGS sequence"/>
</dbReference>
<comment type="caution">
    <text evidence="2">The sequence shown here is derived from an EMBL/GenBank/DDBJ whole genome shotgun (WGS) entry which is preliminary data.</text>
</comment>
<sequence length="447" mass="50830">METSCSHAFGGQIETNKLEETYVQVSAPTTPLVSVLKKPVATLTSRSVDAKIAAPIKDFPEPFYPVKLDSIKQLKDSTKKLLCLLEDIQAKTNLNTYPKPDASEVRLVQLPTDDVWMTNTYLNAETTEQTQNKFETQTKALNTIYIEGLADSAYAEKVEITQGCSHSDMCNVFEDHSIVTTCISWPCKLEYYGDTVTQNLAASFLYKLAQLEEGRRYLKFTSKVTNDIKKVLRKRGSKLDRNTVELLHAALNAMHPPMTQHVNGTYQYRHLDEGYGNENYKALLEFRAYMSIDEVFTHLELLNNLSGEEKGKMELKNNLSSMLQLFKDMLQQYDNSEMNIIITNILNNIVSKTMLQEKKESDWPKPMIVANIATEPIKVKNEIIQLSPLSTPPQHYVKKHNKKSNKSRNYLNRGHKHKDSGGPAALNKSKKLIKDRRPIIVVPVEKK</sequence>
<feature type="compositionally biased region" description="Basic residues" evidence="1">
    <location>
        <begin position="396"/>
        <end position="406"/>
    </location>
</feature>
<gene>
    <name evidence="2" type="ORF">HF086_001780</name>
</gene>
<proteinExistence type="predicted"/>
<reference evidence="2" key="1">
    <citation type="journal article" date="2021" name="G3 (Bethesda)">
        <title>Genome and transcriptome analysis of the beet armyworm Spodoptera exigua reveals targets for pest control. .</title>
        <authorList>
            <person name="Simon S."/>
            <person name="Breeschoten T."/>
            <person name="Jansen H.J."/>
            <person name="Dirks R.P."/>
            <person name="Schranz M.E."/>
            <person name="Ros V.I.D."/>
        </authorList>
    </citation>
    <scope>NUCLEOTIDE SEQUENCE</scope>
    <source>
        <strain evidence="2">TB_SE_WUR_2020</strain>
    </source>
</reference>
<feature type="region of interest" description="Disordered" evidence="1">
    <location>
        <begin position="390"/>
        <end position="432"/>
    </location>
</feature>
<evidence type="ECO:0000313" key="2">
    <source>
        <dbReference type="EMBL" id="KAH9635781.1"/>
    </source>
</evidence>
<dbReference type="EMBL" id="JACEFF010000529">
    <property type="protein sequence ID" value="KAH9635781.1"/>
    <property type="molecule type" value="Genomic_DNA"/>
</dbReference>
<protein>
    <submittedName>
        <fullName evidence="2">Uncharacterized protein</fullName>
    </submittedName>
</protein>
<evidence type="ECO:0000313" key="3">
    <source>
        <dbReference type="Proteomes" id="UP000814243"/>
    </source>
</evidence>